<dbReference type="RefSeq" id="WP_317774136.1">
    <property type="nucleotide sequence ID" value="NZ_JAWMAJ010000137.1"/>
</dbReference>
<evidence type="ECO:0008006" key="5">
    <source>
        <dbReference type="Google" id="ProtNLM"/>
    </source>
</evidence>
<protein>
    <recommendedName>
        <fullName evidence="5">Phage tail protein</fullName>
    </recommendedName>
</protein>
<gene>
    <name evidence="3" type="ORF">R5A26_32220</name>
</gene>
<evidence type="ECO:0000313" key="4">
    <source>
        <dbReference type="Proteomes" id="UP001187346"/>
    </source>
</evidence>
<comment type="caution">
    <text evidence="3">The sequence shown here is derived from an EMBL/GenBank/DDBJ whole genome shotgun (WGS) entry which is preliminary data.</text>
</comment>
<keyword evidence="1" id="KW-0175">Coiled coil</keyword>
<feature type="transmembrane region" description="Helical" evidence="2">
    <location>
        <begin position="102"/>
        <end position="122"/>
    </location>
</feature>
<name>A0ABU4FJ29_9ACTN</name>
<keyword evidence="2" id="KW-1133">Transmembrane helix</keyword>
<evidence type="ECO:0000313" key="3">
    <source>
        <dbReference type="EMBL" id="MDV7220618.1"/>
    </source>
</evidence>
<sequence length="1077" mass="110593">MTQRLRFILDGDDNLTRVLNHAGDSSARLHRRLNDDMNSNSRVTRAFTQDADGRLRDLRGRFISVADASRLMGNGMPDLTRRLGDVGNASGQTSSALGSSGGLGGTMLGVAAIAGVSLLPAIGALVPMLAGAALAAGTLKLGFAGVGGALEAQSKGQKEYADALKKLPKPAQDFTKALVGVKKEFSGVGKEVQKAMLPGFTKAVQAAGPVVKILGGAMTSMGGAFGDAAEGVGRLLKDSGFQDSLQTNLKLGVGFIRDMTGALGPFVRSLLDFGAASGPTLKAFSDGIGGLLSKGLPGMFNGLKAGIPGAAKMLDGLFSAVNNILPALGRMAGEFGHTFGPLFGNTFKVGGVVIAGAMDLIRGAVVRLRPVFKDLTFGFQAVMDIGRIIGPTLVDVGGAIASAFAPIGDSATKAVGPLQKLDLWVKGNHVAILEAARQFGVGMITMVDAAIQAAPQIIKAFRFISLAMLDVAGVSIAAAATAFGWVPGIGGKLKAANKAFNSFKDGYIGALDTAGRKADEFAASATPKLAAGKLKLNINNWQQQIDAAKAKMKTVPASKQAALRATITDLQNKVSSAKRQLNSLNGKTATTWIYTNVKTTYSTAGSVSGGKSVHGMVGATGGLYTGAGFRHRGYADGGLVDGPGSETSDSVYAPWLSRNEFVVNAARTRQYLPLLKAINTGKLALGSLAGSGGGTASAGMEAGRGLASGMRGALSLVDSAARTMAAAVTTGIRTELQIASPSKKTKALAADIGKGLIVGLTGTRDKIKSTAADLAKDIRTAFSGKKETGLIKMVDKQTKKLLDLQTKRDKVATTIAAAKEYASTTTTNARSAAGLSNLGMAPEEVTAGGIKAGLQQKLAQIKTFSSYISQLAKRGLNKGLLRQILDMGPVDGYAYASALAGASKTTLSAINSTQKQIDSTTTSLGRTGADVLYDAGKNAGKGFLKGLEGQQADIEKLMTKIALGMQKSLRKALGIRSPARKLIPDGINTARGIAVGVLQGLPHIDAAMNAVAGRMTGSTPRTAGRPAVASAGGGTFYNVQVDVHDAMDPVAVGRELQRVLVQFGRAQGTTVSLKVGG</sequence>
<keyword evidence="4" id="KW-1185">Reference proteome</keyword>
<proteinExistence type="predicted"/>
<feature type="coiled-coil region" evidence="1">
    <location>
        <begin position="531"/>
        <end position="587"/>
    </location>
</feature>
<dbReference type="Proteomes" id="UP001187346">
    <property type="component" value="Unassembled WGS sequence"/>
</dbReference>
<accession>A0ABU4FJ29</accession>
<evidence type="ECO:0000256" key="2">
    <source>
        <dbReference type="SAM" id="Phobius"/>
    </source>
</evidence>
<evidence type="ECO:0000256" key="1">
    <source>
        <dbReference type="SAM" id="Coils"/>
    </source>
</evidence>
<organism evidence="3 4">
    <name type="scientific">Streptomyces prunicolor</name>
    <dbReference type="NCBI Taxonomy" id="67348"/>
    <lineage>
        <taxon>Bacteria</taxon>
        <taxon>Bacillati</taxon>
        <taxon>Actinomycetota</taxon>
        <taxon>Actinomycetes</taxon>
        <taxon>Kitasatosporales</taxon>
        <taxon>Streptomycetaceae</taxon>
        <taxon>Streptomyces</taxon>
    </lineage>
</organism>
<dbReference type="EMBL" id="JAWMAJ010000137">
    <property type="protein sequence ID" value="MDV7220618.1"/>
    <property type="molecule type" value="Genomic_DNA"/>
</dbReference>
<feature type="transmembrane region" description="Helical" evidence="2">
    <location>
        <begin position="128"/>
        <end position="150"/>
    </location>
</feature>
<keyword evidence="2" id="KW-0812">Transmembrane</keyword>
<keyword evidence="2" id="KW-0472">Membrane</keyword>
<feature type="transmembrane region" description="Helical" evidence="2">
    <location>
        <begin position="463"/>
        <end position="486"/>
    </location>
</feature>
<reference evidence="3 4" key="1">
    <citation type="submission" date="2023-10" db="EMBL/GenBank/DDBJ databases">
        <title>Characterization of rhizosphere-enriched actinobacteria from wheat plants lab-grown on chernevaya soil.</title>
        <authorList>
            <person name="Tikhonova E.N."/>
            <person name="Konopkin A."/>
            <person name="Kravchenko I.K."/>
        </authorList>
    </citation>
    <scope>NUCLEOTIDE SEQUENCE [LARGE SCALE GENOMIC DNA]</scope>
    <source>
        <strain evidence="3 4">RR29</strain>
    </source>
</reference>